<organism evidence="1 2">
    <name type="scientific">Xanthomonas campestris pv. phaseoli</name>
    <dbReference type="NCBI Taxonomy" id="317013"/>
    <lineage>
        <taxon>Bacteria</taxon>
        <taxon>Pseudomonadati</taxon>
        <taxon>Pseudomonadota</taxon>
        <taxon>Gammaproteobacteria</taxon>
        <taxon>Lysobacterales</taxon>
        <taxon>Lysobacteraceae</taxon>
        <taxon>Xanthomonas</taxon>
    </lineage>
</organism>
<proteinExistence type="predicted"/>
<dbReference type="EMBL" id="OCYS01000073">
    <property type="protein sequence ID" value="SON85277.1"/>
    <property type="molecule type" value="Genomic_DNA"/>
</dbReference>
<gene>
    <name evidence="1" type="ORF">XAP7430_200003</name>
</gene>
<protein>
    <submittedName>
        <fullName evidence="1">Uncharacterized protein</fullName>
    </submittedName>
</protein>
<dbReference type="Proteomes" id="UP000234166">
    <property type="component" value="Unassembled WGS sequence"/>
</dbReference>
<evidence type="ECO:0000313" key="2">
    <source>
        <dbReference type="Proteomes" id="UP000234166"/>
    </source>
</evidence>
<evidence type="ECO:0000313" key="1">
    <source>
        <dbReference type="EMBL" id="SON85277.1"/>
    </source>
</evidence>
<name>A0AB38DXI8_XANCH</name>
<reference evidence="1 2" key="1">
    <citation type="submission" date="2017-10" db="EMBL/GenBank/DDBJ databases">
        <authorList>
            <person name="Regsiter A."/>
            <person name="William W."/>
        </authorList>
    </citation>
    <scope>NUCLEOTIDE SEQUENCE [LARGE SCALE GENOMIC DNA]</scope>
    <source>
        <strain evidence="1 2">CFBP7430</strain>
    </source>
</reference>
<sequence>MFRASLEKFYIDRRTLPDRVATLARFIVPTRLPDYIAGQFYAAFKTSNSRTVGVNK</sequence>
<accession>A0AB38DXI8</accession>
<comment type="caution">
    <text evidence="1">The sequence shown here is derived from an EMBL/GenBank/DDBJ whole genome shotgun (WGS) entry which is preliminary data.</text>
</comment>
<dbReference type="AlphaFoldDB" id="A0AB38DXI8"/>